<evidence type="ECO:0000313" key="3">
    <source>
        <dbReference type="Proteomes" id="UP000314986"/>
    </source>
</evidence>
<protein>
    <submittedName>
        <fullName evidence="2">Uncharacterized protein</fullName>
    </submittedName>
</protein>
<reference evidence="2" key="5">
    <citation type="submission" date="2025-09" db="UniProtKB">
        <authorList>
            <consortium name="Ensembl"/>
        </authorList>
    </citation>
    <scope>IDENTIFICATION</scope>
</reference>
<proteinExistence type="predicted"/>
<dbReference type="InParanoid" id="A0A4W3GLX5"/>
<feature type="region of interest" description="Disordered" evidence="1">
    <location>
        <begin position="59"/>
        <end position="104"/>
    </location>
</feature>
<name>A0A4W3GLX5_CALMI</name>
<reference evidence="3" key="3">
    <citation type="journal article" date="2014" name="Nature">
        <title>Elephant shark genome provides unique insights into gnathostome evolution.</title>
        <authorList>
            <consortium name="International Elephant Shark Genome Sequencing Consortium"/>
            <person name="Venkatesh B."/>
            <person name="Lee A.P."/>
            <person name="Ravi V."/>
            <person name="Maurya A.K."/>
            <person name="Lian M.M."/>
            <person name="Swann J.B."/>
            <person name="Ohta Y."/>
            <person name="Flajnik M.F."/>
            <person name="Sutoh Y."/>
            <person name="Kasahara M."/>
            <person name="Hoon S."/>
            <person name="Gangu V."/>
            <person name="Roy S.W."/>
            <person name="Irimia M."/>
            <person name="Korzh V."/>
            <person name="Kondrychyn I."/>
            <person name="Lim Z.W."/>
            <person name="Tay B.H."/>
            <person name="Tohari S."/>
            <person name="Kong K.W."/>
            <person name="Ho S."/>
            <person name="Lorente-Galdos B."/>
            <person name="Quilez J."/>
            <person name="Marques-Bonet T."/>
            <person name="Raney B.J."/>
            <person name="Ingham P.W."/>
            <person name="Tay A."/>
            <person name="Hillier L.W."/>
            <person name="Minx P."/>
            <person name="Boehm T."/>
            <person name="Wilson R.K."/>
            <person name="Brenner S."/>
            <person name="Warren W.C."/>
        </authorList>
    </citation>
    <scope>NUCLEOTIDE SEQUENCE [LARGE SCALE GENOMIC DNA]</scope>
</reference>
<dbReference type="Ensembl" id="ENSCMIT00000004250.1">
    <property type="protein sequence ID" value="ENSCMIP00000004097.1"/>
    <property type="gene ID" value="ENSCMIG00000002462.1"/>
</dbReference>
<dbReference type="Proteomes" id="UP000314986">
    <property type="component" value="Unassembled WGS sequence"/>
</dbReference>
<evidence type="ECO:0000313" key="2">
    <source>
        <dbReference type="Ensembl" id="ENSCMIP00000004097.1"/>
    </source>
</evidence>
<reference evidence="2" key="4">
    <citation type="submission" date="2025-08" db="UniProtKB">
        <authorList>
            <consortium name="Ensembl"/>
        </authorList>
    </citation>
    <scope>IDENTIFICATION</scope>
</reference>
<accession>A0A4W3GLX5</accession>
<sequence length="104" mass="11762">MGSFLAKSTTLVMAGVIILVNWLKASRSTLSPSGVVTSDDCPISSGCGWRLRLILPEQGSGERERGERLRERARERVREREKERNLPFNLVRNQAGKRETSRHN</sequence>
<reference evidence="3" key="2">
    <citation type="journal article" date="2007" name="PLoS Biol.">
        <title>Survey sequencing and comparative analysis of the elephant shark (Callorhinchus milii) genome.</title>
        <authorList>
            <person name="Venkatesh B."/>
            <person name="Kirkness E.F."/>
            <person name="Loh Y.H."/>
            <person name="Halpern A.L."/>
            <person name="Lee A.P."/>
            <person name="Johnson J."/>
            <person name="Dandona N."/>
            <person name="Viswanathan L.D."/>
            <person name="Tay A."/>
            <person name="Venter J.C."/>
            <person name="Strausberg R.L."/>
            <person name="Brenner S."/>
        </authorList>
    </citation>
    <scope>NUCLEOTIDE SEQUENCE [LARGE SCALE GENOMIC DNA]</scope>
</reference>
<keyword evidence="3" id="KW-1185">Reference proteome</keyword>
<evidence type="ECO:0000256" key="1">
    <source>
        <dbReference type="SAM" id="MobiDB-lite"/>
    </source>
</evidence>
<reference evidence="3" key="1">
    <citation type="journal article" date="2006" name="Science">
        <title>Ancient noncoding elements conserved in the human genome.</title>
        <authorList>
            <person name="Venkatesh B."/>
            <person name="Kirkness E.F."/>
            <person name="Loh Y.H."/>
            <person name="Halpern A.L."/>
            <person name="Lee A.P."/>
            <person name="Johnson J."/>
            <person name="Dandona N."/>
            <person name="Viswanathan L.D."/>
            <person name="Tay A."/>
            <person name="Venter J.C."/>
            <person name="Strausberg R.L."/>
            <person name="Brenner S."/>
        </authorList>
    </citation>
    <scope>NUCLEOTIDE SEQUENCE [LARGE SCALE GENOMIC DNA]</scope>
</reference>
<dbReference type="AlphaFoldDB" id="A0A4W3GLX5"/>
<organism evidence="2 3">
    <name type="scientific">Callorhinchus milii</name>
    <name type="common">Ghost shark</name>
    <dbReference type="NCBI Taxonomy" id="7868"/>
    <lineage>
        <taxon>Eukaryota</taxon>
        <taxon>Metazoa</taxon>
        <taxon>Chordata</taxon>
        <taxon>Craniata</taxon>
        <taxon>Vertebrata</taxon>
        <taxon>Chondrichthyes</taxon>
        <taxon>Holocephali</taxon>
        <taxon>Chimaeriformes</taxon>
        <taxon>Callorhinchidae</taxon>
        <taxon>Callorhinchus</taxon>
    </lineage>
</organism>
<feature type="compositionally biased region" description="Basic and acidic residues" evidence="1">
    <location>
        <begin position="60"/>
        <end position="85"/>
    </location>
</feature>